<gene>
    <name evidence="6" type="ORF">SCF082_LOCUS21998</name>
</gene>
<evidence type="ECO:0000256" key="3">
    <source>
        <dbReference type="ARBA" id="ARBA00022737"/>
    </source>
</evidence>
<feature type="compositionally biased region" description="Basic residues" evidence="5">
    <location>
        <begin position="899"/>
        <end position="910"/>
    </location>
</feature>
<feature type="compositionally biased region" description="Basic residues" evidence="5">
    <location>
        <begin position="432"/>
        <end position="444"/>
    </location>
</feature>
<keyword evidence="7" id="KW-1185">Reference proteome</keyword>
<feature type="compositionally biased region" description="Low complexity" evidence="5">
    <location>
        <begin position="679"/>
        <end position="688"/>
    </location>
</feature>
<dbReference type="PANTHER" id="PTHR45783:SF3">
    <property type="entry name" value="KINESIN LIGHT CHAIN"/>
    <property type="match status" value="1"/>
</dbReference>
<evidence type="ECO:0000313" key="7">
    <source>
        <dbReference type="Proteomes" id="UP001642464"/>
    </source>
</evidence>
<evidence type="ECO:0000313" key="6">
    <source>
        <dbReference type="EMBL" id="CAK9037096.1"/>
    </source>
</evidence>
<dbReference type="InterPro" id="IPR002151">
    <property type="entry name" value="Kinesin_light"/>
</dbReference>
<dbReference type="SUPFAM" id="SSF48452">
    <property type="entry name" value="TPR-like"/>
    <property type="match status" value="1"/>
</dbReference>
<dbReference type="InterPro" id="IPR011990">
    <property type="entry name" value="TPR-like_helical_dom_sf"/>
</dbReference>
<comment type="caution">
    <text evidence="6">The sequence shown here is derived from an EMBL/GenBank/DDBJ whole genome shotgun (WGS) entry which is preliminary data.</text>
</comment>
<feature type="compositionally biased region" description="Low complexity" evidence="5">
    <location>
        <begin position="911"/>
        <end position="925"/>
    </location>
</feature>
<keyword evidence="3" id="KW-0677">Repeat</keyword>
<proteinExistence type="predicted"/>
<dbReference type="Proteomes" id="UP001642464">
    <property type="component" value="Unassembled WGS sequence"/>
</dbReference>
<evidence type="ECO:0000256" key="5">
    <source>
        <dbReference type="SAM" id="MobiDB-lite"/>
    </source>
</evidence>
<feature type="region of interest" description="Disordered" evidence="5">
    <location>
        <begin position="608"/>
        <end position="638"/>
    </location>
</feature>
<evidence type="ECO:0000256" key="1">
    <source>
        <dbReference type="ARBA" id="ARBA00004496"/>
    </source>
</evidence>
<dbReference type="Pfam" id="PF13424">
    <property type="entry name" value="TPR_12"/>
    <property type="match status" value="1"/>
</dbReference>
<reference evidence="6 7" key="1">
    <citation type="submission" date="2024-02" db="EMBL/GenBank/DDBJ databases">
        <authorList>
            <person name="Chen Y."/>
            <person name="Shah S."/>
            <person name="Dougan E. K."/>
            <person name="Thang M."/>
            <person name="Chan C."/>
        </authorList>
    </citation>
    <scope>NUCLEOTIDE SEQUENCE [LARGE SCALE GENOMIC DNA]</scope>
</reference>
<keyword evidence="4" id="KW-0802">TPR repeat</keyword>
<feature type="compositionally biased region" description="Low complexity" evidence="5">
    <location>
        <begin position="616"/>
        <end position="631"/>
    </location>
</feature>
<accession>A0ABP0LD67</accession>
<evidence type="ECO:0000256" key="2">
    <source>
        <dbReference type="ARBA" id="ARBA00022490"/>
    </source>
</evidence>
<feature type="region of interest" description="Disordered" evidence="5">
    <location>
        <begin position="896"/>
        <end position="925"/>
    </location>
</feature>
<sequence>MDQKKDTYSSAFSPRSGTATVDTATLVAGLYNECSNGVGVSLSSFCHLLAHQRLVSWDFDHMSVLETFRSQTGVPHFEDTLDSMLIDSKQLRQALQALAVHFYGANYGLKEREPKLIDRQTLGASETPSIVERRNSGTNRTFAMEALYKIQALQDLLRDISIRNAEIPFELKSVDERRTVFFQEQVVQSAYEYEHALRKLFSQYESVSTQGQNIVEERLQRTVTARSLYRLARAVRLVPDCIAPEDFHELVQALYTRSPSKTEEQRYFQEMTLLQHDQEADTTWLQPPIDEIPGEPRFSFPELVELFTLAAFHASPPLYAEPLQDCIDRIHEIFQHLLQLPQGEANAFQAEKFLQAVSGFLDDTNDREPSNLVEIWTALDSELPKLAPKKDPHIPQPPGHVLEKLPVQPMTAEQRLDENRRKNPLGRPSASGKKKKKKKGAKVKQPKWREYFYGNVPVHWNQVQWLGKRPEPLKPEIPAMWQMDSKVDMLNHLDDHIRKHRDESSAANVPASGWVLRLQLIDEPLRAPACPKSEEVSTLMETALTSRRLKQYDAAVALLIRARKLWAAIEAGMTGLREWQDVQSLMPTHSPWNTSQSSRGVFRHFKRTEPEKESNVAQSSQEVQQAQEAQQPADEGDADNTIHHAEIVKSKTDTGGFQEHKHKDFFKSFTAAPLTARPSGSASGSEAGTTPQSARGRIPSRPSRTGATPSRRYNPKNDFPSALGEDEDLEELPARATLFFFCELASLHSALQEDELSGLLLWRALGCCKTLSPYDANAAMVWSGLGRVAFYAGSFEVAARLYMRARTIRERSLGGDTIDTATSYNNLACCLAALDRVVEAGAFMELAVEILKELAGEDHRRTQTAMRNLGKVRTAPKKITMEAPYLYSLPVHDFTRDLRRTKKKKKKGRSKSGSSTQSSKSGKKK</sequence>
<name>A0ABP0LD67_9DINO</name>
<evidence type="ECO:0000256" key="4">
    <source>
        <dbReference type="ARBA" id="ARBA00022803"/>
    </source>
</evidence>
<organism evidence="6 7">
    <name type="scientific">Durusdinium trenchii</name>
    <dbReference type="NCBI Taxonomy" id="1381693"/>
    <lineage>
        <taxon>Eukaryota</taxon>
        <taxon>Sar</taxon>
        <taxon>Alveolata</taxon>
        <taxon>Dinophyceae</taxon>
        <taxon>Suessiales</taxon>
        <taxon>Symbiodiniaceae</taxon>
        <taxon>Durusdinium</taxon>
    </lineage>
</organism>
<protein>
    <submittedName>
        <fullName evidence="6">Uncharacterized protein</fullName>
    </submittedName>
</protein>
<comment type="subcellular location">
    <subcellularLocation>
        <location evidence="1">Cytoplasm</location>
    </subcellularLocation>
</comment>
<dbReference type="EMBL" id="CAXAMM010015747">
    <property type="protein sequence ID" value="CAK9037096.1"/>
    <property type="molecule type" value="Genomic_DNA"/>
</dbReference>
<feature type="region of interest" description="Disordered" evidence="5">
    <location>
        <begin position="675"/>
        <end position="724"/>
    </location>
</feature>
<keyword evidence="2" id="KW-0963">Cytoplasm</keyword>
<feature type="region of interest" description="Disordered" evidence="5">
    <location>
        <begin position="387"/>
        <end position="444"/>
    </location>
</feature>
<dbReference type="Gene3D" id="1.25.40.10">
    <property type="entry name" value="Tetratricopeptide repeat domain"/>
    <property type="match status" value="1"/>
</dbReference>
<dbReference type="PANTHER" id="PTHR45783">
    <property type="entry name" value="KINESIN LIGHT CHAIN"/>
    <property type="match status" value="1"/>
</dbReference>